<protein>
    <recommendedName>
        <fullName evidence="3">DUF2255 family protein</fullName>
    </recommendedName>
</protein>
<keyword evidence="2" id="KW-1185">Reference proteome</keyword>
<comment type="caution">
    <text evidence="1">The sequence shown here is derived from an EMBL/GenBank/DDBJ whole genome shotgun (WGS) entry which is preliminary data.</text>
</comment>
<evidence type="ECO:0008006" key="3">
    <source>
        <dbReference type="Google" id="ProtNLM"/>
    </source>
</evidence>
<dbReference type="Pfam" id="PF10012">
    <property type="entry name" value="DUF2255"/>
    <property type="match status" value="1"/>
</dbReference>
<sequence>MAGWTKDELRKIGEAEELHLQPQLADGSLREPTTIWVVRHGEDVYVRAVNGPNGNWYRSTQESHEGHIEADGMGKDVEFAHADHAIDDKLDAEYRLKYRRYPEEIVGSVISDKARASTLKLVPHG</sequence>
<accession>A0A3N1CYJ9</accession>
<dbReference type="OrthoDB" id="162563at2"/>
<evidence type="ECO:0000313" key="1">
    <source>
        <dbReference type="EMBL" id="ROO86345.1"/>
    </source>
</evidence>
<reference evidence="1 2" key="1">
    <citation type="submission" date="2018-11" db="EMBL/GenBank/DDBJ databases">
        <title>Sequencing the genomes of 1000 actinobacteria strains.</title>
        <authorList>
            <person name="Klenk H.-P."/>
        </authorList>
    </citation>
    <scope>NUCLEOTIDE SEQUENCE [LARGE SCALE GENOMIC DNA]</scope>
    <source>
        <strain evidence="1 2">DSM 44254</strain>
    </source>
</reference>
<dbReference type="AlphaFoldDB" id="A0A3N1CYJ9"/>
<gene>
    <name evidence="1" type="ORF">EDD29_3909</name>
</gene>
<dbReference type="InterPro" id="IPR016888">
    <property type="entry name" value="UCP028498"/>
</dbReference>
<dbReference type="EMBL" id="RJKE01000001">
    <property type="protein sequence ID" value="ROO86345.1"/>
    <property type="molecule type" value="Genomic_DNA"/>
</dbReference>
<name>A0A3N1CYJ9_9ACTN</name>
<dbReference type="RefSeq" id="WP_123665751.1">
    <property type="nucleotide sequence ID" value="NZ_RJKE01000001.1"/>
</dbReference>
<evidence type="ECO:0000313" key="2">
    <source>
        <dbReference type="Proteomes" id="UP000272400"/>
    </source>
</evidence>
<dbReference type="Proteomes" id="UP000272400">
    <property type="component" value="Unassembled WGS sequence"/>
</dbReference>
<proteinExistence type="predicted"/>
<organism evidence="1 2">
    <name type="scientific">Actinocorallia herbida</name>
    <dbReference type="NCBI Taxonomy" id="58109"/>
    <lineage>
        <taxon>Bacteria</taxon>
        <taxon>Bacillati</taxon>
        <taxon>Actinomycetota</taxon>
        <taxon>Actinomycetes</taxon>
        <taxon>Streptosporangiales</taxon>
        <taxon>Thermomonosporaceae</taxon>
        <taxon>Actinocorallia</taxon>
    </lineage>
</organism>